<dbReference type="Pfam" id="PF00563">
    <property type="entry name" value="EAL"/>
    <property type="match status" value="1"/>
</dbReference>
<dbReference type="AlphaFoldDB" id="A0A510I7X5"/>
<name>A0A510I7X5_9VIBR</name>
<dbReference type="InterPro" id="IPR050706">
    <property type="entry name" value="Cyclic-di-GMP_PDE-like"/>
</dbReference>
<dbReference type="SMART" id="SM00091">
    <property type="entry name" value="PAS"/>
    <property type="match status" value="1"/>
</dbReference>
<dbReference type="Gene3D" id="3.10.580.10">
    <property type="entry name" value="CBS-domain"/>
    <property type="match status" value="1"/>
</dbReference>
<dbReference type="GO" id="GO:0071111">
    <property type="term" value="F:cyclic-guanylate-specific phosphodiesterase activity"/>
    <property type="evidence" value="ECO:0007669"/>
    <property type="project" value="InterPro"/>
</dbReference>
<dbReference type="PANTHER" id="PTHR33121:SF79">
    <property type="entry name" value="CYCLIC DI-GMP PHOSPHODIESTERASE PDED-RELATED"/>
    <property type="match status" value="1"/>
</dbReference>
<reference evidence="4" key="1">
    <citation type="submission" date="2019-07" db="EMBL/GenBank/DDBJ databases">
        <title>Complete Genome Sequences of Vibrion rotiferianus strain AM7.</title>
        <authorList>
            <person name="Miyazaki K."/>
            <person name="Wiseschart A."/>
            <person name="Pootanakit K."/>
            <person name="Ishimori K."/>
            <person name="Kitahara K."/>
        </authorList>
    </citation>
    <scope>NUCLEOTIDE SEQUENCE [LARGE SCALE GENOMIC DNA]</scope>
    <source>
        <strain evidence="4">AM7</strain>
    </source>
</reference>
<dbReference type="Pfam" id="PF13426">
    <property type="entry name" value="PAS_9"/>
    <property type="match status" value="1"/>
</dbReference>
<dbReference type="Pfam" id="PF00571">
    <property type="entry name" value="CBS"/>
    <property type="match status" value="1"/>
</dbReference>
<sequence>MTELLNAVSQSEPTLKSETKVINWSLNIDTQVFECDQQALMKSCEIMVPLTCFEQLFDYMSPEQKEEASIRFSRVKALGGEEFFSCCITPQPDVFVHIECRFEKINSAYIQGSLIPQIKVKGQQEQAKILETLFNLPNVGVLVADSETRILGCNSAFENQMGYQNLDIVGLKTQIFSSELHSKEFYENIWREVETEGVWSGNLLSLNASGGDQAHHLCLYKLALSNERVLYIGFSTDISAALFRLTNAKETNSHWISYLPNKNEFEKKLTALCTDDIKNDIKIVMTIAPNFSSQFMVEEQLGLSDFLMRSKHVSLASQLTKNVFSICIQTPKCRWLSPLRLIQIAIRGFFAELRAEVGSEMHDSVVAGRTGVSVIGYDTDSPTKAIVQAAQAMVSAKSGIENYFNFYNSDLHTELVKRLQLESVLREKIASREVDVYFQPIIEARTDRVAKFEALARFHLQTQQCSTQEVIAIIEDLELVSALDDLVCQIAIEKFPHLQHVYGEDVGLTINRSLNTRLDSLQVIQNSFEIIQSSKVDPRVVTVELTETAYFEQDVEHKLALEQIRQHGISIAIDDFGTGYSSFSYLEDGQFDVLKIDRKFVQNLTEGSTKYNIVKMITQLAHNLNVKVIAEGVETVSELRALSRIGVDYMQGFVFSEALPLLAYDKAISYEHLFEDVQSKPNPNATLLSLCHSNVHHLDPGDPLSLAVEFMNLNPDSPLVVVDEKQCVGVVLREHISLHLTPSMGTDLETEREARVWKKPVNQVMSTKFQSVEASTQLKNIPELLQADIAFPWVVCDEKHHYRGVITQADVLHYLANS</sequence>
<dbReference type="InterPro" id="IPR035919">
    <property type="entry name" value="EAL_sf"/>
</dbReference>
<feature type="domain" description="EAL" evidence="2">
    <location>
        <begin position="418"/>
        <end position="672"/>
    </location>
</feature>
<dbReference type="CDD" id="cd01948">
    <property type="entry name" value="EAL"/>
    <property type="match status" value="1"/>
</dbReference>
<dbReference type="NCBIfam" id="TIGR00229">
    <property type="entry name" value="sensory_box"/>
    <property type="match status" value="1"/>
</dbReference>
<dbReference type="InterPro" id="IPR001633">
    <property type="entry name" value="EAL_dom"/>
</dbReference>
<dbReference type="SUPFAM" id="SSF55785">
    <property type="entry name" value="PYP-like sensor domain (PAS domain)"/>
    <property type="match status" value="1"/>
</dbReference>
<accession>A0A510I7X5</accession>
<feature type="domain" description="PAS" evidence="1">
    <location>
        <begin position="126"/>
        <end position="170"/>
    </location>
</feature>
<dbReference type="Gene3D" id="3.30.450.20">
    <property type="entry name" value="PAS domain"/>
    <property type="match status" value="1"/>
</dbReference>
<evidence type="ECO:0000259" key="2">
    <source>
        <dbReference type="PROSITE" id="PS50883"/>
    </source>
</evidence>
<dbReference type="PROSITE" id="PS50883">
    <property type="entry name" value="EAL"/>
    <property type="match status" value="1"/>
</dbReference>
<protein>
    <submittedName>
        <fullName evidence="3">Ggdef family protein</fullName>
    </submittedName>
</protein>
<dbReference type="SUPFAM" id="SSF141868">
    <property type="entry name" value="EAL domain-like"/>
    <property type="match status" value="1"/>
</dbReference>
<dbReference type="InterPro" id="IPR000014">
    <property type="entry name" value="PAS"/>
</dbReference>
<dbReference type="SUPFAM" id="SSF54631">
    <property type="entry name" value="CBS-domain pair"/>
    <property type="match status" value="1"/>
</dbReference>
<dbReference type="RefSeq" id="WP_143692352.1">
    <property type="nucleotide sequence ID" value="NZ_AP019798.1"/>
</dbReference>
<dbReference type="EMBL" id="AP019798">
    <property type="protein sequence ID" value="BBL88516.1"/>
    <property type="molecule type" value="Genomic_DNA"/>
</dbReference>
<evidence type="ECO:0000313" key="4">
    <source>
        <dbReference type="Proteomes" id="UP000315115"/>
    </source>
</evidence>
<dbReference type="CDD" id="cd00130">
    <property type="entry name" value="PAS"/>
    <property type="match status" value="1"/>
</dbReference>
<dbReference type="Gene3D" id="3.20.20.450">
    <property type="entry name" value="EAL domain"/>
    <property type="match status" value="1"/>
</dbReference>
<dbReference type="Proteomes" id="UP000315115">
    <property type="component" value="Chromosome 1"/>
</dbReference>
<dbReference type="InterPro" id="IPR035965">
    <property type="entry name" value="PAS-like_dom_sf"/>
</dbReference>
<evidence type="ECO:0000313" key="3">
    <source>
        <dbReference type="EMBL" id="BBL88516.1"/>
    </source>
</evidence>
<proteinExistence type="predicted"/>
<dbReference type="SMART" id="SM00052">
    <property type="entry name" value="EAL"/>
    <property type="match status" value="1"/>
</dbReference>
<dbReference type="PANTHER" id="PTHR33121">
    <property type="entry name" value="CYCLIC DI-GMP PHOSPHODIESTERASE PDEF"/>
    <property type="match status" value="1"/>
</dbReference>
<dbReference type="PROSITE" id="PS50112">
    <property type="entry name" value="PAS"/>
    <property type="match status" value="1"/>
</dbReference>
<gene>
    <name evidence="3" type="ORF">VroAM7_11690</name>
</gene>
<dbReference type="InterPro" id="IPR046342">
    <property type="entry name" value="CBS_dom_sf"/>
</dbReference>
<evidence type="ECO:0000259" key="1">
    <source>
        <dbReference type="PROSITE" id="PS50112"/>
    </source>
</evidence>
<organism evidence="3 4">
    <name type="scientific">Vibrio rotiferianus</name>
    <dbReference type="NCBI Taxonomy" id="190895"/>
    <lineage>
        <taxon>Bacteria</taxon>
        <taxon>Pseudomonadati</taxon>
        <taxon>Pseudomonadota</taxon>
        <taxon>Gammaproteobacteria</taxon>
        <taxon>Vibrionales</taxon>
        <taxon>Vibrionaceae</taxon>
        <taxon>Vibrio</taxon>
    </lineage>
</organism>
<dbReference type="InterPro" id="IPR000644">
    <property type="entry name" value="CBS_dom"/>
</dbReference>